<keyword evidence="5" id="KW-0521">NADP</keyword>
<evidence type="ECO:0000256" key="12">
    <source>
        <dbReference type="PIRSR" id="PIRSR000112-2"/>
    </source>
</evidence>
<organism evidence="14 15">
    <name type="scientific">Modicisalibacter muralis</name>
    <dbReference type="NCBI Taxonomy" id="119000"/>
    <lineage>
        <taxon>Bacteria</taxon>
        <taxon>Pseudomonadati</taxon>
        <taxon>Pseudomonadota</taxon>
        <taxon>Gammaproteobacteria</taxon>
        <taxon>Oceanospirillales</taxon>
        <taxon>Halomonadaceae</taxon>
        <taxon>Modicisalibacter</taxon>
    </lineage>
</organism>
<keyword evidence="15" id="KW-1185">Reference proteome</keyword>
<dbReference type="InterPro" id="IPR016205">
    <property type="entry name" value="Glycerol_DH"/>
</dbReference>
<dbReference type="Gene3D" id="1.20.1090.10">
    <property type="entry name" value="Dehydroquinate synthase-like - alpha domain"/>
    <property type="match status" value="1"/>
</dbReference>
<dbReference type="InterPro" id="IPR018211">
    <property type="entry name" value="ADH_Fe_CS"/>
</dbReference>
<dbReference type="PROSITE" id="PS00913">
    <property type="entry name" value="ADH_IRON_1"/>
    <property type="match status" value="1"/>
</dbReference>
<keyword evidence="8" id="KW-0443">Lipid metabolism</keyword>
<evidence type="ECO:0000256" key="7">
    <source>
        <dbReference type="ARBA" id="ARBA00023027"/>
    </source>
</evidence>
<dbReference type="GO" id="GO:0046872">
    <property type="term" value="F:metal ion binding"/>
    <property type="evidence" value="ECO:0007669"/>
    <property type="project" value="UniProtKB-KW"/>
</dbReference>
<evidence type="ECO:0000256" key="10">
    <source>
        <dbReference type="ARBA" id="ARBA00023264"/>
    </source>
</evidence>
<evidence type="ECO:0000313" key="14">
    <source>
        <dbReference type="EMBL" id="SDL52140.1"/>
    </source>
</evidence>
<keyword evidence="3" id="KW-0444">Lipid biosynthesis</keyword>
<dbReference type="SUPFAM" id="SSF56796">
    <property type="entry name" value="Dehydroquinate synthase-like"/>
    <property type="match status" value="1"/>
</dbReference>
<dbReference type="STRING" id="119000.SAMN05661010_01881"/>
<evidence type="ECO:0000256" key="9">
    <source>
        <dbReference type="ARBA" id="ARBA00023209"/>
    </source>
</evidence>
<evidence type="ECO:0000256" key="2">
    <source>
        <dbReference type="ARBA" id="ARBA00022490"/>
    </source>
</evidence>
<accession>A0A1G9KQL9</accession>
<dbReference type="AlphaFoldDB" id="A0A1G9KQL9"/>
<evidence type="ECO:0000256" key="8">
    <source>
        <dbReference type="ARBA" id="ARBA00023098"/>
    </source>
</evidence>
<feature type="binding site" evidence="13">
    <location>
        <position position="40"/>
    </location>
    <ligand>
        <name>NAD(+)</name>
        <dbReference type="ChEBI" id="CHEBI:57540"/>
    </ligand>
</feature>
<dbReference type="Pfam" id="PF13685">
    <property type="entry name" value="Fe-ADH_2"/>
    <property type="match status" value="1"/>
</dbReference>
<evidence type="ECO:0000256" key="3">
    <source>
        <dbReference type="ARBA" id="ARBA00022516"/>
    </source>
</evidence>
<reference evidence="14 15" key="1">
    <citation type="submission" date="2016-10" db="EMBL/GenBank/DDBJ databases">
        <authorList>
            <person name="de Groot N.N."/>
        </authorList>
    </citation>
    <scope>NUCLEOTIDE SEQUENCE [LARGE SCALE GENOMIC DNA]</scope>
    <source>
        <strain evidence="14 15">DSM 14789</strain>
    </source>
</reference>
<feature type="binding site" evidence="13">
    <location>
        <position position="125"/>
    </location>
    <ligand>
        <name>NAD(+)</name>
        <dbReference type="ChEBI" id="CHEBI:57540"/>
    </ligand>
</feature>
<dbReference type="RefSeq" id="WP_217636560.1">
    <property type="nucleotide sequence ID" value="NZ_FNGI01000004.1"/>
</dbReference>
<dbReference type="GO" id="GO:0008654">
    <property type="term" value="P:phospholipid biosynthetic process"/>
    <property type="evidence" value="ECO:0007669"/>
    <property type="project" value="UniProtKB-KW"/>
</dbReference>
<dbReference type="PIRSF" id="PIRSF000112">
    <property type="entry name" value="Glycerol_dehydrogenase"/>
    <property type="match status" value="1"/>
</dbReference>
<dbReference type="Gene3D" id="3.40.50.1970">
    <property type="match status" value="1"/>
</dbReference>
<keyword evidence="7 13" id="KW-0520">NAD</keyword>
<dbReference type="PANTHER" id="PTHR43616">
    <property type="entry name" value="GLYCEROL DEHYDROGENASE"/>
    <property type="match status" value="1"/>
</dbReference>
<dbReference type="CDD" id="cd08170">
    <property type="entry name" value="GlyDH"/>
    <property type="match status" value="1"/>
</dbReference>
<feature type="binding site" evidence="13">
    <location>
        <begin position="94"/>
        <end position="98"/>
    </location>
    <ligand>
        <name>NAD(+)</name>
        <dbReference type="ChEBI" id="CHEBI:57540"/>
    </ligand>
</feature>
<feature type="binding site" evidence="13">
    <location>
        <position position="131"/>
    </location>
    <ligand>
        <name>NAD(+)</name>
        <dbReference type="ChEBI" id="CHEBI:57540"/>
    </ligand>
</feature>
<evidence type="ECO:0000313" key="15">
    <source>
        <dbReference type="Proteomes" id="UP000198654"/>
    </source>
</evidence>
<sequence>MFETLRILGAPSLYVQGPGAIGRVGDIVAKLGARALLIADPIVERMLAPRLAELLAKVDVSFASAPLTGEVTPDNIERLASEHKADVVIAAGGGKGVDAGKAVSRALGARLVTLPTAASNDGPTSRIFIYYDDHHKLLRAERVPRNPDAVIVDTQILAGAPRQLLVSGIGDALVKRYEAAQCIGADGPNMFDGRATIAAVSLANVCEQVLREHAIDALSVAGSGKPDEAFEKVIEACILLAGLGFEGSGLSIAHAMTRGLSALPATVGALHGYQVAYALMVQFILENRSAAFMAEQFAFLAAVGLPASLAELGLSEPSTDDLRSIATLTHKAPHTRNFERALSEDDLVEAMLQLETMHQRFVD</sequence>
<comment type="cofactor">
    <cofactor evidence="11">
        <name>Zn(2+)</name>
        <dbReference type="ChEBI" id="CHEBI:29105"/>
    </cofactor>
    <text evidence="11">Binds 1 zinc ion per subunit.</text>
</comment>
<feature type="binding site" evidence="11">
    <location>
        <position position="271"/>
    </location>
    <ligand>
        <name>glycerol</name>
        <dbReference type="ChEBI" id="CHEBI:17754"/>
    </ligand>
</feature>
<evidence type="ECO:0000256" key="6">
    <source>
        <dbReference type="ARBA" id="ARBA00023002"/>
    </source>
</evidence>
<comment type="similarity">
    <text evidence="1">Belongs to the iron-containing alcohol dehydrogenase family.</text>
</comment>
<dbReference type="InterPro" id="IPR032837">
    <property type="entry name" value="G1PDH"/>
</dbReference>
<feature type="binding site" evidence="11">
    <location>
        <position position="171"/>
    </location>
    <ligand>
        <name>glycerol</name>
        <dbReference type="ChEBI" id="CHEBI:17754"/>
    </ligand>
</feature>
<gene>
    <name evidence="14" type="ORF">SAMN05661010_01881</name>
</gene>
<evidence type="ECO:0000256" key="4">
    <source>
        <dbReference type="ARBA" id="ARBA00022723"/>
    </source>
</evidence>
<dbReference type="Proteomes" id="UP000198654">
    <property type="component" value="Unassembled WGS sequence"/>
</dbReference>
<keyword evidence="10" id="KW-1208">Phospholipid metabolism</keyword>
<protein>
    <submittedName>
        <fullName evidence="14">Glycerol dehydrogenase</fullName>
    </submittedName>
</protein>
<feature type="binding site" evidence="12">
    <location>
        <position position="121"/>
    </location>
    <ligand>
        <name>glycerol</name>
        <dbReference type="ChEBI" id="CHEBI:17754"/>
    </ligand>
</feature>
<keyword evidence="9" id="KW-0594">Phospholipid biosynthesis</keyword>
<dbReference type="PANTHER" id="PTHR43616:SF5">
    <property type="entry name" value="GLYCEROL DEHYDROGENASE 1"/>
    <property type="match status" value="1"/>
</dbReference>
<keyword evidence="2" id="KW-0963">Cytoplasm</keyword>
<dbReference type="GO" id="GO:0016614">
    <property type="term" value="F:oxidoreductase activity, acting on CH-OH group of donors"/>
    <property type="evidence" value="ECO:0007669"/>
    <property type="project" value="InterPro"/>
</dbReference>
<feature type="binding site" evidence="11">
    <location>
        <position position="254"/>
    </location>
    <ligand>
        <name>glycerol</name>
        <dbReference type="ChEBI" id="CHEBI:17754"/>
    </ligand>
</feature>
<name>A0A1G9KQL9_9GAMM</name>
<feature type="binding site" evidence="13">
    <location>
        <begin position="116"/>
        <end position="119"/>
    </location>
    <ligand>
        <name>NAD(+)</name>
        <dbReference type="ChEBI" id="CHEBI:57540"/>
    </ligand>
</feature>
<evidence type="ECO:0000256" key="5">
    <source>
        <dbReference type="ARBA" id="ARBA00022857"/>
    </source>
</evidence>
<evidence type="ECO:0000256" key="11">
    <source>
        <dbReference type="PIRSR" id="PIRSR000112-1"/>
    </source>
</evidence>
<dbReference type="EMBL" id="FNGI01000004">
    <property type="protein sequence ID" value="SDL52140.1"/>
    <property type="molecule type" value="Genomic_DNA"/>
</dbReference>
<evidence type="ECO:0000256" key="1">
    <source>
        <dbReference type="ARBA" id="ARBA00007358"/>
    </source>
</evidence>
<keyword evidence="4 11" id="KW-0479">Metal-binding</keyword>
<keyword evidence="6" id="KW-0560">Oxidoreductase</keyword>
<evidence type="ECO:0000256" key="13">
    <source>
        <dbReference type="PIRSR" id="PIRSR000112-3"/>
    </source>
</evidence>
<proteinExistence type="inferred from homology"/>
<keyword evidence="11" id="KW-0862">Zinc</keyword>